<keyword evidence="3" id="KW-1185">Reference proteome</keyword>
<reference evidence="2 3" key="1">
    <citation type="submission" date="2021-06" db="EMBL/GenBank/DDBJ databases">
        <authorList>
            <person name="Palmer J.M."/>
        </authorList>
    </citation>
    <scope>NUCLEOTIDE SEQUENCE [LARGE SCALE GENOMIC DNA]</scope>
    <source>
        <strain evidence="2 3">XC_2019</strain>
        <tissue evidence="2">Muscle</tissue>
    </source>
</reference>
<feature type="region of interest" description="Disordered" evidence="1">
    <location>
        <begin position="43"/>
        <end position="65"/>
    </location>
</feature>
<proteinExistence type="predicted"/>
<comment type="caution">
    <text evidence="2">The sequence shown here is derived from an EMBL/GenBank/DDBJ whole genome shotgun (WGS) entry which is preliminary data.</text>
</comment>
<sequence length="134" mass="14742">MGTLYVRSSEEPAGPTYCSQENILCHSQRIKTAGVSHVSGSAVQISAGRTQSPEDRQSVPSGQQQVCELEVRTNSEQVQSSLREVDLRLDTLKGRIGQQEPVSLQVHIKMTHTVPGAFFLTKSSHLLFSIFTLM</sequence>
<gene>
    <name evidence="2" type="ORF">XENOCAPTIV_010143</name>
</gene>
<evidence type="ECO:0000256" key="1">
    <source>
        <dbReference type="SAM" id="MobiDB-lite"/>
    </source>
</evidence>
<protein>
    <submittedName>
        <fullName evidence="2">Uncharacterized protein</fullName>
    </submittedName>
</protein>
<name>A0ABV0Q956_9TELE</name>
<dbReference type="EMBL" id="JAHRIN010002235">
    <property type="protein sequence ID" value="MEQ2192330.1"/>
    <property type="molecule type" value="Genomic_DNA"/>
</dbReference>
<evidence type="ECO:0000313" key="2">
    <source>
        <dbReference type="EMBL" id="MEQ2192330.1"/>
    </source>
</evidence>
<evidence type="ECO:0000313" key="3">
    <source>
        <dbReference type="Proteomes" id="UP001434883"/>
    </source>
</evidence>
<accession>A0ABV0Q956</accession>
<dbReference type="Proteomes" id="UP001434883">
    <property type="component" value="Unassembled WGS sequence"/>
</dbReference>
<organism evidence="2 3">
    <name type="scientific">Xenoophorus captivus</name>
    <dbReference type="NCBI Taxonomy" id="1517983"/>
    <lineage>
        <taxon>Eukaryota</taxon>
        <taxon>Metazoa</taxon>
        <taxon>Chordata</taxon>
        <taxon>Craniata</taxon>
        <taxon>Vertebrata</taxon>
        <taxon>Euteleostomi</taxon>
        <taxon>Actinopterygii</taxon>
        <taxon>Neopterygii</taxon>
        <taxon>Teleostei</taxon>
        <taxon>Neoteleostei</taxon>
        <taxon>Acanthomorphata</taxon>
        <taxon>Ovalentaria</taxon>
        <taxon>Atherinomorphae</taxon>
        <taxon>Cyprinodontiformes</taxon>
        <taxon>Goodeidae</taxon>
        <taxon>Xenoophorus</taxon>
    </lineage>
</organism>